<feature type="domain" description="Protein kinase" evidence="2">
    <location>
        <begin position="28"/>
        <end position="72"/>
    </location>
</feature>
<evidence type="ECO:0000259" key="2">
    <source>
        <dbReference type="PROSITE" id="PS50011"/>
    </source>
</evidence>
<dbReference type="Gene3D" id="3.30.200.20">
    <property type="entry name" value="Phosphorylase Kinase, domain 1"/>
    <property type="match status" value="1"/>
</dbReference>
<feature type="binding site" evidence="1">
    <location>
        <position position="57"/>
    </location>
    <ligand>
        <name>ATP</name>
        <dbReference type="ChEBI" id="CHEBI:30616"/>
    </ligand>
</feature>
<dbReference type="InterPro" id="IPR017441">
    <property type="entry name" value="Protein_kinase_ATP_BS"/>
</dbReference>
<dbReference type="SUPFAM" id="SSF56112">
    <property type="entry name" value="Protein kinase-like (PK-like)"/>
    <property type="match status" value="1"/>
</dbReference>
<evidence type="ECO:0000313" key="4">
    <source>
        <dbReference type="Proteomes" id="UP000694680"/>
    </source>
</evidence>
<evidence type="ECO:0000256" key="1">
    <source>
        <dbReference type="PROSITE-ProRule" id="PRU10141"/>
    </source>
</evidence>
<evidence type="ECO:0000313" key="3">
    <source>
        <dbReference type="Ensembl" id="ENSGWIP00000012487.1"/>
    </source>
</evidence>
<name>A0A8C5G3Y3_GOUWI</name>
<dbReference type="Proteomes" id="UP000694680">
    <property type="component" value="Chromosome 21"/>
</dbReference>
<keyword evidence="4" id="KW-1185">Reference proteome</keyword>
<organism evidence="3 4">
    <name type="scientific">Gouania willdenowi</name>
    <name type="common">Blunt-snouted clingfish</name>
    <name type="synonym">Lepadogaster willdenowi</name>
    <dbReference type="NCBI Taxonomy" id="441366"/>
    <lineage>
        <taxon>Eukaryota</taxon>
        <taxon>Metazoa</taxon>
        <taxon>Chordata</taxon>
        <taxon>Craniata</taxon>
        <taxon>Vertebrata</taxon>
        <taxon>Euteleostomi</taxon>
        <taxon>Actinopterygii</taxon>
        <taxon>Neopterygii</taxon>
        <taxon>Teleostei</taxon>
        <taxon>Neoteleostei</taxon>
        <taxon>Acanthomorphata</taxon>
        <taxon>Ovalentaria</taxon>
        <taxon>Blenniimorphae</taxon>
        <taxon>Blenniiformes</taxon>
        <taxon>Gobiesocoidei</taxon>
        <taxon>Gobiesocidae</taxon>
        <taxon>Gobiesocinae</taxon>
        <taxon>Gouania</taxon>
    </lineage>
</organism>
<reference evidence="3" key="3">
    <citation type="submission" date="2025-09" db="UniProtKB">
        <authorList>
            <consortium name="Ensembl"/>
        </authorList>
    </citation>
    <scope>IDENTIFICATION</scope>
</reference>
<dbReference type="AlphaFoldDB" id="A0A8C5G3Y3"/>
<dbReference type="PROSITE" id="PS00107">
    <property type="entry name" value="PROTEIN_KINASE_ATP"/>
    <property type="match status" value="1"/>
</dbReference>
<reference evidence="3" key="2">
    <citation type="submission" date="2025-08" db="UniProtKB">
        <authorList>
            <consortium name="Ensembl"/>
        </authorList>
    </citation>
    <scope>IDENTIFICATION</scope>
</reference>
<dbReference type="InterPro" id="IPR011009">
    <property type="entry name" value="Kinase-like_dom_sf"/>
</dbReference>
<accession>A0A8C5G3Y3</accession>
<dbReference type="InterPro" id="IPR000719">
    <property type="entry name" value="Prot_kinase_dom"/>
</dbReference>
<dbReference type="Ensembl" id="ENSGWIT00000013917.1">
    <property type="protein sequence ID" value="ENSGWIP00000012487.1"/>
    <property type="gene ID" value="ENSGWIG00000007261.1"/>
</dbReference>
<reference evidence="3" key="1">
    <citation type="submission" date="2020-06" db="EMBL/GenBank/DDBJ databases">
        <authorList>
            <consortium name="Wellcome Sanger Institute Data Sharing"/>
        </authorList>
    </citation>
    <scope>NUCLEOTIDE SEQUENCE [LARGE SCALE GENOMIC DNA]</scope>
</reference>
<dbReference type="PROSITE" id="PS50011">
    <property type="entry name" value="PROTEIN_KINASE_DOM"/>
    <property type="match status" value="1"/>
</dbReference>
<protein>
    <recommendedName>
        <fullName evidence="2">Protein kinase domain-containing protein</fullName>
    </recommendedName>
</protein>
<dbReference type="GO" id="GO:0005524">
    <property type="term" value="F:ATP binding"/>
    <property type="evidence" value="ECO:0007669"/>
    <property type="project" value="UniProtKB-UniRule"/>
</dbReference>
<dbReference type="GO" id="GO:0004672">
    <property type="term" value="F:protein kinase activity"/>
    <property type="evidence" value="ECO:0007669"/>
    <property type="project" value="InterPro"/>
</dbReference>
<sequence length="72" mass="8192">MYACKIQFDGSFQVWLPWLRDERDSTQYTIIEFIGEGAFGKVAKCQVNSTSELVAVKIMKDTFTPMSGDHPQ</sequence>
<proteinExistence type="predicted"/>
<keyword evidence="1" id="KW-0067">ATP-binding</keyword>
<keyword evidence="1" id="KW-0547">Nucleotide-binding</keyword>